<evidence type="ECO:0000313" key="3">
    <source>
        <dbReference type="Proteomes" id="UP000685013"/>
    </source>
</evidence>
<reference evidence="2 3" key="1">
    <citation type="journal article" date="2021" name="Hortic Res">
        <title>The domestication of Cucurbita argyrosperma as revealed by the genome of its wild relative.</title>
        <authorList>
            <person name="Barrera-Redondo J."/>
            <person name="Sanchez-de la Vega G."/>
            <person name="Aguirre-Liguori J.A."/>
            <person name="Castellanos-Morales G."/>
            <person name="Gutierrez-Guerrero Y.T."/>
            <person name="Aguirre-Dugua X."/>
            <person name="Aguirre-Planter E."/>
            <person name="Tenaillon M.I."/>
            <person name="Lira-Saade R."/>
            <person name="Eguiarte L.E."/>
        </authorList>
    </citation>
    <scope>NUCLEOTIDE SEQUENCE [LARGE SCALE GENOMIC DNA]</scope>
    <source>
        <strain evidence="2">JBR-2021</strain>
    </source>
</reference>
<feature type="non-terminal residue" evidence="2">
    <location>
        <position position="1"/>
    </location>
</feature>
<comment type="caution">
    <text evidence="2">The sequence shown here is derived from an EMBL/GenBank/DDBJ whole genome shotgun (WGS) entry which is preliminary data.</text>
</comment>
<dbReference type="AlphaFoldDB" id="A0AAV6MMA4"/>
<protein>
    <submittedName>
        <fullName evidence="2">Uncharacterized protein</fullName>
    </submittedName>
</protein>
<feature type="region of interest" description="Disordered" evidence="1">
    <location>
        <begin position="77"/>
        <end position="96"/>
    </location>
</feature>
<proteinExistence type="predicted"/>
<feature type="compositionally biased region" description="Acidic residues" evidence="1">
    <location>
        <begin position="87"/>
        <end position="96"/>
    </location>
</feature>
<gene>
    <name evidence="2" type="ORF">SDJN03_19419</name>
</gene>
<sequence>MMVKRRRWYKYPNVRQSLQNCLFFWFPLPPLPSISLSQYSQFSRRRLPTPSALRPPPSVLRRRYVFLRLLFLRSPVKEGSDSLSNLPDEDSVGISG</sequence>
<dbReference type="EMBL" id="JAGKQH010000013">
    <property type="protein sequence ID" value="KAG6583487.1"/>
    <property type="molecule type" value="Genomic_DNA"/>
</dbReference>
<evidence type="ECO:0000256" key="1">
    <source>
        <dbReference type="SAM" id="MobiDB-lite"/>
    </source>
</evidence>
<organism evidence="2 3">
    <name type="scientific">Cucurbita argyrosperma subsp. sororia</name>
    <dbReference type="NCBI Taxonomy" id="37648"/>
    <lineage>
        <taxon>Eukaryota</taxon>
        <taxon>Viridiplantae</taxon>
        <taxon>Streptophyta</taxon>
        <taxon>Embryophyta</taxon>
        <taxon>Tracheophyta</taxon>
        <taxon>Spermatophyta</taxon>
        <taxon>Magnoliopsida</taxon>
        <taxon>eudicotyledons</taxon>
        <taxon>Gunneridae</taxon>
        <taxon>Pentapetalae</taxon>
        <taxon>rosids</taxon>
        <taxon>fabids</taxon>
        <taxon>Cucurbitales</taxon>
        <taxon>Cucurbitaceae</taxon>
        <taxon>Cucurbiteae</taxon>
        <taxon>Cucurbita</taxon>
    </lineage>
</organism>
<evidence type="ECO:0000313" key="2">
    <source>
        <dbReference type="EMBL" id="KAG6583487.1"/>
    </source>
</evidence>
<name>A0AAV6MMA4_9ROSI</name>
<dbReference type="Proteomes" id="UP000685013">
    <property type="component" value="Chromosome 13"/>
</dbReference>
<keyword evidence="3" id="KW-1185">Reference proteome</keyword>
<accession>A0AAV6MMA4</accession>